<gene>
    <name evidence="8" type="primary">LOC110977079</name>
</gene>
<reference evidence="8" key="1">
    <citation type="submission" date="2025-08" db="UniProtKB">
        <authorList>
            <consortium name="RefSeq"/>
        </authorList>
    </citation>
    <scope>IDENTIFICATION</scope>
</reference>
<dbReference type="GO" id="GO:0098632">
    <property type="term" value="F:cell-cell adhesion mediator activity"/>
    <property type="evidence" value="ECO:0007669"/>
    <property type="project" value="TreeGrafter"/>
</dbReference>
<comment type="caution">
    <text evidence="3">Lacks conserved residue(s) required for the propagation of feature annotation.</text>
</comment>
<dbReference type="GO" id="GO:0070593">
    <property type="term" value="P:dendrite self-avoidance"/>
    <property type="evidence" value="ECO:0007669"/>
    <property type="project" value="TreeGrafter"/>
</dbReference>
<name>A0A8B7Y2P2_ACAPL</name>
<organism evidence="7 8">
    <name type="scientific">Acanthaster planci</name>
    <name type="common">Crown-of-thorns starfish</name>
    <dbReference type="NCBI Taxonomy" id="133434"/>
    <lineage>
        <taxon>Eukaryota</taxon>
        <taxon>Metazoa</taxon>
        <taxon>Echinodermata</taxon>
        <taxon>Eleutherozoa</taxon>
        <taxon>Asterozoa</taxon>
        <taxon>Asteroidea</taxon>
        <taxon>Valvatacea</taxon>
        <taxon>Valvatida</taxon>
        <taxon>Acanthasteridae</taxon>
        <taxon>Acanthaster</taxon>
    </lineage>
</organism>
<dbReference type="Gene3D" id="2.10.25.10">
    <property type="entry name" value="Laminin"/>
    <property type="match status" value="1"/>
</dbReference>
<dbReference type="Proteomes" id="UP000694845">
    <property type="component" value="Unplaced"/>
</dbReference>
<dbReference type="InterPro" id="IPR036179">
    <property type="entry name" value="Ig-like_dom_sf"/>
</dbReference>
<dbReference type="InterPro" id="IPR003599">
    <property type="entry name" value="Ig_sub"/>
</dbReference>
<dbReference type="KEGG" id="aplc:110977079"/>
<dbReference type="PROSITE" id="PS50835">
    <property type="entry name" value="IG_LIKE"/>
    <property type="match status" value="1"/>
</dbReference>
<dbReference type="PROSITE" id="PS01186">
    <property type="entry name" value="EGF_2"/>
    <property type="match status" value="1"/>
</dbReference>
<dbReference type="GeneID" id="110977079"/>
<evidence type="ECO:0000313" key="7">
    <source>
        <dbReference type="Proteomes" id="UP000694845"/>
    </source>
</evidence>
<dbReference type="GO" id="GO:0007411">
    <property type="term" value="P:axon guidance"/>
    <property type="evidence" value="ECO:0007669"/>
    <property type="project" value="TreeGrafter"/>
</dbReference>
<dbReference type="PROSITE" id="PS50026">
    <property type="entry name" value="EGF_3"/>
    <property type="match status" value="1"/>
</dbReference>
<evidence type="ECO:0000313" key="8">
    <source>
        <dbReference type="RefSeq" id="XP_022086575.1"/>
    </source>
</evidence>
<protein>
    <submittedName>
        <fullName evidence="8">Uncharacterized protein LOC110977079 isoform X1</fullName>
    </submittedName>
</protein>
<dbReference type="SMART" id="SM00409">
    <property type="entry name" value="IG"/>
    <property type="match status" value="1"/>
</dbReference>
<dbReference type="RefSeq" id="XP_022086575.1">
    <property type="nucleotide sequence ID" value="XM_022230883.1"/>
</dbReference>
<dbReference type="PROSITE" id="PS00022">
    <property type="entry name" value="EGF_1"/>
    <property type="match status" value="1"/>
</dbReference>
<dbReference type="PANTHER" id="PTHR10075">
    <property type="entry name" value="BASIGIN RELATED"/>
    <property type="match status" value="1"/>
</dbReference>
<dbReference type="InterPro" id="IPR007110">
    <property type="entry name" value="Ig-like_dom"/>
</dbReference>
<dbReference type="GO" id="GO:0030424">
    <property type="term" value="C:axon"/>
    <property type="evidence" value="ECO:0007669"/>
    <property type="project" value="TreeGrafter"/>
</dbReference>
<feature type="domain" description="EGF-like" evidence="5">
    <location>
        <begin position="428"/>
        <end position="460"/>
    </location>
</feature>
<dbReference type="SUPFAM" id="SSF48726">
    <property type="entry name" value="Immunoglobulin"/>
    <property type="match status" value="1"/>
</dbReference>
<dbReference type="PANTHER" id="PTHR10075:SF100">
    <property type="entry name" value="FASCICLIN-2"/>
    <property type="match status" value="1"/>
</dbReference>
<evidence type="ECO:0000256" key="4">
    <source>
        <dbReference type="SAM" id="SignalP"/>
    </source>
</evidence>
<evidence type="ECO:0000256" key="3">
    <source>
        <dbReference type="PROSITE-ProRule" id="PRU00076"/>
    </source>
</evidence>
<evidence type="ECO:0000259" key="6">
    <source>
        <dbReference type="PROSITE" id="PS50835"/>
    </source>
</evidence>
<evidence type="ECO:0000256" key="2">
    <source>
        <dbReference type="ARBA" id="ARBA00023319"/>
    </source>
</evidence>
<dbReference type="InterPro" id="IPR013783">
    <property type="entry name" value="Ig-like_fold"/>
</dbReference>
<feature type="chain" id="PRO_5034365734" evidence="4">
    <location>
        <begin position="40"/>
        <end position="566"/>
    </location>
</feature>
<dbReference type="Pfam" id="PF07679">
    <property type="entry name" value="I-set"/>
    <property type="match status" value="1"/>
</dbReference>
<dbReference type="SMART" id="SM00181">
    <property type="entry name" value="EGF"/>
    <property type="match status" value="1"/>
</dbReference>
<sequence>MDGRTAVWNLSSRRQRIANIYLVWLIAAVCCFCQDLVEAGQGCSDGVTEGFEDKHRLAACSGSWEGHVGNATSLCAAGWDVCSWVDESILNTVTWPEAVSLSGCYAFNAGQDRGQCGPCADSIEQDDMGGVGRGCPHQNPGQTSCLGKGRIDASCCMDALDGGGAACSYRPGITTGVLCCKKSERAPVIHTHLPPEVSINEGDVFTLHCHTSGSPAPSIKWLRDGSPVDLTDRRVHLAPTGTLYITNVNPMDAGQYSCIRVNSAGTAREDAFLQVIRKAPLACSDGSTEGLAHFQDVAACAGSWKGHVRKGKILCAPGWHVCDARDAPLLARVSWKDANSVSGCYAMNIANNFGTCASCTGDKYSNNMAGMGRHCSKRRRRQPSCLGEGRIDVFYGKRKQGGPNCAYQSGLVSGVVCCQLVSENRDKGEPYCREKCENGGTCIGGGRCQCARGYKGALCKIPVCEPACDVGSVCIRPGVCSCLKFTDDGLCGSASRLMGKTKTRFRGICRRICMHGGKCEYGGCFCPATTRGRYCQHGKIVRSFQLQVSLTTATSVTSIIYTLAET</sequence>
<proteinExistence type="predicted"/>
<dbReference type="FunFam" id="2.60.40.10:FF:000032">
    <property type="entry name" value="palladin isoform X1"/>
    <property type="match status" value="1"/>
</dbReference>
<dbReference type="InterPro" id="IPR003598">
    <property type="entry name" value="Ig_sub2"/>
</dbReference>
<feature type="disulfide bond" evidence="3">
    <location>
        <begin position="432"/>
        <end position="442"/>
    </location>
</feature>
<dbReference type="InterPro" id="IPR000742">
    <property type="entry name" value="EGF"/>
</dbReference>
<keyword evidence="4" id="KW-0732">Signal</keyword>
<keyword evidence="1 3" id="KW-1015">Disulfide bond</keyword>
<dbReference type="Gene3D" id="2.60.40.10">
    <property type="entry name" value="Immunoglobulins"/>
    <property type="match status" value="1"/>
</dbReference>
<dbReference type="InterPro" id="IPR013098">
    <property type="entry name" value="Ig_I-set"/>
</dbReference>
<feature type="domain" description="Ig-like" evidence="6">
    <location>
        <begin position="187"/>
        <end position="274"/>
    </location>
</feature>
<dbReference type="SMART" id="SM00408">
    <property type="entry name" value="IGc2"/>
    <property type="match status" value="1"/>
</dbReference>
<feature type="disulfide bond" evidence="3">
    <location>
        <begin position="450"/>
        <end position="459"/>
    </location>
</feature>
<dbReference type="AlphaFoldDB" id="A0A8B7Y2P2"/>
<evidence type="ECO:0000259" key="5">
    <source>
        <dbReference type="PROSITE" id="PS50026"/>
    </source>
</evidence>
<dbReference type="OMA" id="GVVCCRL"/>
<evidence type="ECO:0000256" key="1">
    <source>
        <dbReference type="ARBA" id="ARBA00023157"/>
    </source>
</evidence>
<feature type="signal peptide" evidence="4">
    <location>
        <begin position="1"/>
        <end position="39"/>
    </location>
</feature>
<keyword evidence="3" id="KW-0245">EGF-like domain</keyword>
<dbReference type="OrthoDB" id="10045365at2759"/>
<keyword evidence="2" id="KW-0393">Immunoglobulin domain</keyword>
<dbReference type="GO" id="GO:0005886">
    <property type="term" value="C:plasma membrane"/>
    <property type="evidence" value="ECO:0007669"/>
    <property type="project" value="TreeGrafter"/>
</dbReference>
<accession>A0A8B7Y2P2</accession>
<keyword evidence="7" id="KW-1185">Reference proteome</keyword>
<dbReference type="GO" id="GO:0007156">
    <property type="term" value="P:homophilic cell adhesion via plasma membrane adhesion molecules"/>
    <property type="evidence" value="ECO:0007669"/>
    <property type="project" value="TreeGrafter"/>
</dbReference>